<organism evidence="1 2">
    <name type="scientific">Caerostris darwini</name>
    <dbReference type="NCBI Taxonomy" id="1538125"/>
    <lineage>
        <taxon>Eukaryota</taxon>
        <taxon>Metazoa</taxon>
        <taxon>Ecdysozoa</taxon>
        <taxon>Arthropoda</taxon>
        <taxon>Chelicerata</taxon>
        <taxon>Arachnida</taxon>
        <taxon>Araneae</taxon>
        <taxon>Araneomorphae</taxon>
        <taxon>Entelegynae</taxon>
        <taxon>Araneoidea</taxon>
        <taxon>Araneidae</taxon>
        <taxon>Caerostris</taxon>
    </lineage>
</organism>
<dbReference type="EMBL" id="BPLQ01005872">
    <property type="protein sequence ID" value="GIY18247.1"/>
    <property type="molecule type" value="Genomic_DNA"/>
</dbReference>
<gene>
    <name evidence="1" type="ORF">CDAR_40641</name>
</gene>
<evidence type="ECO:0000313" key="2">
    <source>
        <dbReference type="Proteomes" id="UP001054837"/>
    </source>
</evidence>
<protein>
    <submittedName>
        <fullName evidence="1">Uncharacterized protein</fullName>
    </submittedName>
</protein>
<comment type="caution">
    <text evidence="1">The sequence shown here is derived from an EMBL/GenBank/DDBJ whole genome shotgun (WGS) entry which is preliminary data.</text>
</comment>
<evidence type="ECO:0000313" key="1">
    <source>
        <dbReference type="EMBL" id="GIY18247.1"/>
    </source>
</evidence>
<proteinExistence type="predicted"/>
<dbReference type="Proteomes" id="UP001054837">
    <property type="component" value="Unassembled WGS sequence"/>
</dbReference>
<sequence>MRTGLHVSYEEKRRLMEHGDVGDVMAAIKEGNVGRMGPVLLEGRTGKQRKTQASKEVHTCFLLLGIVRLYLKVHGIVVKLNFSISVDK</sequence>
<keyword evidence="2" id="KW-1185">Reference proteome</keyword>
<reference evidence="1 2" key="1">
    <citation type="submission" date="2021-06" db="EMBL/GenBank/DDBJ databases">
        <title>Caerostris darwini draft genome.</title>
        <authorList>
            <person name="Kono N."/>
            <person name="Arakawa K."/>
        </authorList>
    </citation>
    <scope>NUCLEOTIDE SEQUENCE [LARGE SCALE GENOMIC DNA]</scope>
</reference>
<dbReference type="AlphaFoldDB" id="A0AAV4RA25"/>
<name>A0AAV4RA25_9ARAC</name>
<accession>A0AAV4RA25</accession>